<keyword evidence="5 10" id="KW-0057">Aromatic amino acid biosynthesis</keyword>
<dbReference type="SUPFAM" id="SSF51735">
    <property type="entry name" value="NAD(P)-binding Rossmann-fold domains"/>
    <property type="match status" value="1"/>
</dbReference>
<keyword evidence="2 10" id="KW-0028">Amino-acid biosynthesis</keyword>
<dbReference type="GO" id="GO:0004764">
    <property type="term" value="F:shikimate 3-dehydrogenase (NADP+) activity"/>
    <property type="evidence" value="ECO:0007669"/>
    <property type="project" value="UniProtKB-UniRule"/>
</dbReference>
<dbReference type="GO" id="GO:0019632">
    <property type="term" value="P:shikimate metabolic process"/>
    <property type="evidence" value="ECO:0007669"/>
    <property type="project" value="InterPro"/>
</dbReference>
<dbReference type="InterPro" id="IPR022893">
    <property type="entry name" value="Shikimate_DH_fam"/>
</dbReference>
<dbReference type="CDD" id="cd01065">
    <property type="entry name" value="NAD_bind_Shikimate_DH"/>
    <property type="match status" value="1"/>
</dbReference>
<dbReference type="EMBL" id="FUWM01000017">
    <property type="protein sequence ID" value="SJZ86393.1"/>
    <property type="molecule type" value="Genomic_DNA"/>
</dbReference>
<feature type="active site" description="Proton acceptor" evidence="10">
    <location>
        <position position="76"/>
    </location>
</feature>
<feature type="binding site" evidence="10">
    <location>
        <position position="264"/>
    </location>
    <ligand>
        <name>shikimate</name>
        <dbReference type="ChEBI" id="CHEBI:36208"/>
    </ligand>
</feature>
<evidence type="ECO:0000256" key="7">
    <source>
        <dbReference type="ARBA" id="ARBA00051639"/>
    </source>
</evidence>
<dbReference type="InterPro" id="IPR041121">
    <property type="entry name" value="SDH_C"/>
</dbReference>
<dbReference type="GO" id="GO:0009423">
    <property type="term" value="P:chorismate biosynthetic process"/>
    <property type="evidence" value="ECO:0007669"/>
    <property type="project" value="UniProtKB-UniRule"/>
</dbReference>
<dbReference type="GO" id="GO:0008652">
    <property type="term" value="P:amino acid biosynthetic process"/>
    <property type="evidence" value="ECO:0007669"/>
    <property type="project" value="UniProtKB-KW"/>
</dbReference>
<dbReference type="Pfam" id="PF18317">
    <property type="entry name" value="SDH_C"/>
    <property type="match status" value="1"/>
</dbReference>
<feature type="binding site" evidence="10">
    <location>
        <begin position="136"/>
        <end position="140"/>
    </location>
    <ligand>
        <name>NADP(+)</name>
        <dbReference type="ChEBI" id="CHEBI:58349"/>
    </ligand>
</feature>
<dbReference type="NCBIfam" id="NF001314">
    <property type="entry name" value="PRK00258.2-2"/>
    <property type="match status" value="1"/>
</dbReference>
<dbReference type="Pfam" id="PF08501">
    <property type="entry name" value="Shikimate_dh_N"/>
    <property type="match status" value="1"/>
</dbReference>
<protein>
    <recommendedName>
        <fullName evidence="10">Shikimate dehydrogenase (NADP(+))</fullName>
        <shortName evidence="10">SDH</shortName>
        <ecNumber evidence="10">1.1.1.25</ecNumber>
    </recommendedName>
</protein>
<feature type="binding site" evidence="10">
    <location>
        <position position="257"/>
    </location>
    <ligand>
        <name>NADP(+)</name>
        <dbReference type="ChEBI" id="CHEBI:58349"/>
    </ligand>
</feature>
<dbReference type="Pfam" id="PF01488">
    <property type="entry name" value="Shikimate_DH"/>
    <property type="match status" value="1"/>
</dbReference>
<dbReference type="InterPro" id="IPR036291">
    <property type="entry name" value="NAD(P)-bd_dom_sf"/>
</dbReference>
<feature type="binding site" evidence="10">
    <location>
        <position position="234"/>
    </location>
    <ligand>
        <name>NADP(+)</name>
        <dbReference type="ChEBI" id="CHEBI:58349"/>
    </ligand>
</feature>
<feature type="binding site" evidence="10">
    <location>
        <position position="236"/>
    </location>
    <ligand>
        <name>shikimate</name>
        <dbReference type="ChEBI" id="CHEBI:36208"/>
    </ligand>
</feature>
<feature type="domain" description="Shikimate dehydrogenase substrate binding N-terminal" evidence="12">
    <location>
        <begin position="17"/>
        <end position="99"/>
    </location>
</feature>
<dbReference type="GO" id="GO:0052734">
    <property type="term" value="F:shikimate 3-dehydrogenase (NAD+) activity"/>
    <property type="evidence" value="ECO:0007669"/>
    <property type="project" value="RHEA"/>
</dbReference>
<proteinExistence type="inferred from homology"/>
<dbReference type="GO" id="GO:0050661">
    <property type="term" value="F:NADP binding"/>
    <property type="evidence" value="ECO:0007669"/>
    <property type="project" value="InterPro"/>
</dbReference>
<comment type="catalytic activity">
    <reaction evidence="7">
        <text>L-quinate + NAD(+) = 3-dehydroquinate + NADH + H(+)</text>
        <dbReference type="Rhea" id="RHEA:22364"/>
        <dbReference type="ChEBI" id="CHEBI:15378"/>
        <dbReference type="ChEBI" id="CHEBI:29751"/>
        <dbReference type="ChEBI" id="CHEBI:32364"/>
        <dbReference type="ChEBI" id="CHEBI:57540"/>
        <dbReference type="ChEBI" id="CHEBI:57945"/>
        <dbReference type="EC" id="1.1.1.24"/>
    </reaction>
</comment>
<keyword evidence="3 10" id="KW-0521">NADP</keyword>
<organism evidence="14 15">
    <name type="scientific">Selenihalanaerobacter shriftii</name>
    <dbReference type="NCBI Taxonomy" id="142842"/>
    <lineage>
        <taxon>Bacteria</taxon>
        <taxon>Bacillati</taxon>
        <taxon>Bacillota</taxon>
        <taxon>Clostridia</taxon>
        <taxon>Halanaerobiales</taxon>
        <taxon>Halobacteroidaceae</taxon>
        <taxon>Selenihalanaerobacter</taxon>
    </lineage>
</organism>
<dbReference type="InterPro" id="IPR046346">
    <property type="entry name" value="Aminoacid_DH-like_N_sf"/>
</dbReference>
<dbReference type="RefSeq" id="WP_078810483.1">
    <property type="nucleotide sequence ID" value="NZ_FUWM01000017.1"/>
</dbReference>
<dbReference type="Gene3D" id="3.40.50.10860">
    <property type="entry name" value="Leucine Dehydrogenase, chain A, domain 1"/>
    <property type="match status" value="1"/>
</dbReference>
<dbReference type="EC" id="1.1.1.25" evidence="10"/>
<dbReference type="GO" id="GO:0030266">
    <property type="term" value="F:quinate 3-dehydrogenase (NAD+) activity"/>
    <property type="evidence" value="ECO:0007669"/>
    <property type="project" value="UniProtKB-EC"/>
</dbReference>
<comment type="pathway">
    <text evidence="9">Aromatic compound metabolism; 3,4-dihydroxybenzoate biosynthesis; 3-dehydroquinate from D-quinate (NAD(+) route).</text>
</comment>
<dbReference type="InterPro" id="IPR006151">
    <property type="entry name" value="Shikm_DH/Glu-tRNA_Rdtase"/>
</dbReference>
<dbReference type="AlphaFoldDB" id="A0A1T4P4F2"/>
<feature type="binding site" evidence="10">
    <location>
        <position position="112"/>
    </location>
    <ligand>
        <name>shikimate</name>
        <dbReference type="ChEBI" id="CHEBI:36208"/>
    </ligand>
</feature>
<evidence type="ECO:0000256" key="6">
    <source>
        <dbReference type="ARBA" id="ARBA00049442"/>
    </source>
</evidence>
<evidence type="ECO:0000259" key="13">
    <source>
        <dbReference type="Pfam" id="PF18317"/>
    </source>
</evidence>
<keyword evidence="4 10" id="KW-0560">Oxidoreductase</keyword>
<evidence type="ECO:0000259" key="12">
    <source>
        <dbReference type="Pfam" id="PF08501"/>
    </source>
</evidence>
<dbReference type="NCBIfam" id="NF001319">
    <property type="entry name" value="PRK00258.3-3"/>
    <property type="match status" value="1"/>
</dbReference>
<dbReference type="UniPathway" id="UPA00053">
    <property type="reaction ID" value="UER00087"/>
</dbReference>
<reference evidence="15" key="1">
    <citation type="submission" date="2017-02" db="EMBL/GenBank/DDBJ databases">
        <authorList>
            <person name="Varghese N."/>
            <person name="Submissions S."/>
        </authorList>
    </citation>
    <scope>NUCLEOTIDE SEQUENCE [LARGE SCALE GENOMIC DNA]</scope>
    <source>
        <strain evidence="15">ATCC BAA-73</strain>
    </source>
</reference>
<sequence length="290" mass="32160">MLKIPIDNLPKTEIVGLLGYPVEHSFSPLMHNAAFKELDLNYLYLLFEVLPKNLKAAIDGIRGLNLKGVNLTIPHKEKVIPYLDEISKEAELIGAVNTIKNDDGKLIGYNTDGKGFVKSLLENDFYPQDKNVLVIGAGGAARAVSFQLGLEGVNGLYITNRTFEKAEVLVKEIDTKLHLKRIESVPLEEQKLYNIISKIDLIVDTTPIGMHPNHKVPPVINPEMLHQELTVVDLVYNPVETTLLKAARKAGAKVISGLGMLIHQGAIAFEIWTGKTAPTEIMKKEFEKYS</sequence>
<feature type="domain" description="SDH C-terminal" evidence="13">
    <location>
        <begin position="257"/>
        <end position="284"/>
    </location>
</feature>
<evidence type="ECO:0000256" key="5">
    <source>
        <dbReference type="ARBA" id="ARBA00023141"/>
    </source>
</evidence>
<evidence type="ECO:0000313" key="14">
    <source>
        <dbReference type="EMBL" id="SJZ86393.1"/>
    </source>
</evidence>
<dbReference type="STRING" id="142842.SAMN02745118_02050"/>
<comment type="function">
    <text evidence="10">Involved in the biosynthesis of the chorismate, which leads to the biosynthesis of aromatic amino acids. Catalyzes the reversible NADPH linked reduction of 3-dehydroshikimate (DHSA) to yield shikimate (SA).</text>
</comment>
<comment type="subunit">
    <text evidence="10">Homodimer.</text>
</comment>
<comment type="similarity">
    <text evidence="10">Belongs to the shikimate dehydrogenase family.</text>
</comment>
<dbReference type="PANTHER" id="PTHR21089">
    <property type="entry name" value="SHIKIMATE DEHYDROGENASE"/>
    <property type="match status" value="1"/>
</dbReference>
<dbReference type="PANTHER" id="PTHR21089:SF1">
    <property type="entry name" value="BIFUNCTIONAL 3-DEHYDROQUINATE DEHYDRATASE_SHIKIMATE DEHYDROGENASE, CHLOROPLASTIC"/>
    <property type="match status" value="1"/>
</dbReference>
<dbReference type="FunFam" id="3.40.50.720:FF:000086">
    <property type="entry name" value="Quinate/shikimate dehydrogenase"/>
    <property type="match status" value="1"/>
</dbReference>
<name>A0A1T4P4F2_9FIRM</name>
<keyword evidence="15" id="KW-1185">Reference proteome</keyword>
<comment type="caution">
    <text evidence="10">Lacks conserved residue(s) required for the propagation of feature annotation.</text>
</comment>
<evidence type="ECO:0000256" key="10">
    <source>
        <dbReference type="HAMAP-Rule" id="MF_00222"/>
    </source>
</evidence>
<gene>
    <name evidence="10" type="primary">aroE</name>
    <name evidence="14" type="ORF">SAMN02745118_02050</name>
</gene>
<feature type="binding site" evidence="10">
    <location>
        <position position="72"/>
    </location>
    <ligand>
        <name>shikimate</name>
        <dbReference type="ChEBI" id="CHEBI:36208"/>
    </ligand>
</feature>
<feature type="binding site" evidence="10">
    <location>
        <position position="97"/>
    </location>
    <ligand>
        <name>shikimate</name>
        <dbReference type="ChEBI" id="CHEBI:36208"/>
    </ligand>
</feature>
<dbReference type="SUPFAM" id="SSF53223">
    <property type="entry name" value="Aminoacid dehydrogenase-like, N-terminal domain"/>
    <property type="match status" value="1"/>
</dbReference>
<comment type="catalytic activity">
    <reaction evidence="6 10">
        <text>shikimate + NADP(+) = 3-dehydroshikimate + NADPH + H(+)</text>
        <dbReference type="Rhea" id="RHEA:17737"/>
        <dbReference type="ChEBI" id="CHEBI:15378"/>
        <dbReference type="ChEBI" id="CHEBI:16630"/>
        <dbReference type="ChEBI" id="CHEBI:36208"/>
        <dbReference type="ChEBI" id="CHEBI:57783"/>
        <dbReference type="ChEBI" id="CHEBI:58349"/>
        <dbReference type="EC" id="1.1.1.25"/>
    </reaction>
</comment>
<dbReference type="GO" id="GO:0009073">
    <property type="term" value="P:aromatic amino acid family biosynthetic process"/>
    <property type="evidence" value="ECO:0007669"/>
    <property type="project" value="UniProtKB-KW"/>
</dbReference>
<evidence type="ECO:0000256" key="8">
    <source>
        <dbReference type="ARBA" id="ARBA00052329"/>
    </source>
</evidence>
<dbReference type="InterPro" id="IPR011342">
    <property type="entry name" value="Shikimate_DH"/>
</dbReference>
<dbReference type="Proteomes" id="UP000190625">
    <property type="component" value="Unassembled WGS sequence"/>
</dbReference>
<accession>A0A1T4P4F2</accession>
<comment type="catalytic activity">
    <reaction evidence="8">
        <text>shikimate + NAD(+) = 3-dehydroshikimate + NADH + H(+)</text>
        <dbReference type="Rhea" id="RHEA:17741"/>
        <dbReference type="ChEBI" id="CHEBI:15378"/>
        <dbReference type="ChEBI" id="CHEBI:16630"/>
        <dbReference type="ChEBI" id="CHEBI:36208"/>
        <dbReference type="ChEBI" id="CHEBI:57540"/>
        <dbReference type="ChEBI" id="CHEBI:57945"/>
    </reaction>
</comment>
<dbReference type="NCBIfam" id="TIGR00507">
    <property type="entry name" value="aroE"/>
    <property type="match status" value="1"/>
</dbReference>
<evidence type="ECO:0000256" key="2">
    <source>
        <dbReference type="ARBA" id="ARBA00022605"/>
    </source>
</evidence>
<dbReference type="OrthoDB" id="9792692at2"/>
<dbReference type="HAMAP" id="MF_00222">
    <property type="entry name" value="Shikimate_DH_AroE"/>
    <property type="match status" value="1"/>
</dbReference>
<dbReference type="InterPro" id="IPR013708">
    <property type="entry name" value="Shikimate_DH-bd_N"/>
</dbReference>
<evidence type="ECO:0000256" key="9">
    <source>
        <dbReference type="ARBA" id="ARBA00060613"/>
    </source>
</evidence>
<dbReference type="Gene3D" id="3.40.50.720">
    <property type="entry name" value="NAD(P)-binding Rossmann-like Domain"/>
    <property type="match status" value="1"/>
</dbReference>
<evidence type="ECO:0000256" key="3">
    <source>
        <dbReference type="ARBA" id="ARBA00022857"/>
    </source>
</evidence>
<dbReference type="FunFam" id="3.40.50.10860:FF:000004">
    <property type="entry name" value="Quinate/shikimate dehydrogenase"/>
    <property type="match status" value="1"/>
</dbReference>
<feature type="binding site" evidence="10">
    <location>
        <begin position="25"/>
        <end position="27"/>
    </location>
    <ligand>
        <name>shikimate</name>
        <dbReference type="ChEBI" id="CHEBI:36208"/>
    </ligand>
</feature>
<evidence type="ECO:0000259" key="11">
    <source>
        <dbReference type="Pfam" id="PF01488"/>
    </source>
</evidence>
<comment type="pathway">
    <text evidence="1 10">Metabolic intermediate biosynthesis; chorismate biosynthesis; chorismate from D-erythrose 4-phosphate and phosphoenolpyruvate: step 4/7.</text>
</comment>
<evidence type="ECO:0000256" key="4">
    <source>
        <dbReference type="ARBA" id="ARBA00023002"/>
    </source>
</evidence>
<evidence type="ECO:0000256" key="1">
    <source>
        <dbReference type="ARBA" id="ARBA00004871"/>
    </source>
</evidence>
<evidence type="ECO:0000313" key="15">
    <source>
        <dbReference type="Proteomes" id="UP000190625"/>
    </source>
</evidence>
<feature type="binding site" evidence="10">
    <location>
        <begin position="160"/>
        <end position="165"/>
    </location>
    <ligand>
        <name>NADP(+)</name>
        <dbReference type="ChEBI" id="CHEBI:58349"/>
    </ligand>
</feature>
<feature type="domain" description="Quinate/shikimate 5-dehydrogenase/glutamyl-tRNA reductase" evidence="11">
    <location>
        <begin position="128"/>
        <end position="206"/>
    </location>
</feature>